<sequence>MTSARCANLNLTSPNNFNSRVIPHSGIVIRRKMAKSIFYFACVCIFLVILMAQVEAQRCRIKGEGCAVGPCGNTNPCCCTGTCHVQRGLAWGFCT</sequence>
<keyword evidence="3" id="KW-1185">Reference proteome</keyword>
<comment type="caution">
    <text evidence="2">The sequence shown here is derived from an EMBL/GenBank/DDBJ whole genome shotgun (WGS) entry which is preliminary data.</text>
</comment>
<feature type="transmembrane region" description="Helical" evidence="1">
    <location>
        <begin position="37"/>
        <end position="54"/>
    </location>
</feature>
<protein>
    <submittedName>
        <fullName evidence="2">Antimicrobial peptide 1</fullName>
    </submittedName>
</protein>
<evidence type="ECO:0000313" key="3">
    <source>
        <dbReference type="Proteomes" id="UP000094527"/>
    </source>
</evidence>
<keyword evidence="1" id="KW-1133">Transmembrane helix</keyword>
<evidence type="ECO:0000256" key="1">
    <source>
        <dbReference type="SAM" id="Phobius"/>
    </source>
</evidence>
<accession>A0A1D2N243</accession>
<dbReference type="Proteomes" id="UP000094527">
    <property type="component" value="Unassembled WGS sequence"/>
</dbReference>
<reference evidence="2 3" key="1">
    <citation type="journal article" date="2016" name="Genome Biol. Evol.">
        <title>Gene Family Evolution Reflects Adaptation to Soil Environmental Stressors in the Genome of the Collembolan Orchesella cincta.</title>
        <authorList>
            <person name="Faddeeva-Vakhrusheva A."/>
            <person name="Derks M.F."/>
            <person name="Anvar S.Y."/>
            <person name="Agamennone V."/>
            <person name="Suring W."/>
            <person name="Smit S."/>
            <person name="van Straalen N.M."/>
            <person name="Roelofs D."/>
        </authorList>
    </citation>
    <scope>NUCLEOTIDE SEQUENCE [LARGE SCALE GENOMIC DNA]</scope>
    <source>
        <tissue evidence="2">Mixed pool</tissue>
    </source>
</reference>
<keyword evidence="1" id="KW-0472">Membrane</keyword>
<gene>
    <name evidence="2" type="ORF">Ocin01_07323</name>
</gene>
<dbReference type="EMBL" id="LJIJ01000286">
    <property type="protein sequence ID" value="ODM99353.1"/>
    <property type="molecule type" value="Genomic_DNA"/>
</dbReference>
<proteinExistence type="predicted"/>
<organism evidence="2 3">
    <name type="scientific">Orchesella cincta</name>
    <name type="common">Springtail</name>
    <name type="synonym">Podura cincta</name>
    <dbReference type="NCBI Taxonomy" id="48709"/>
    <lineage>
        <taxon>Eukaryota</taxon>
        <taxon>Metazoa</taxon>
        <taxon>Ecdysozoa</taxon>
        <taxon>Arthropoda</taxon>
        <taxon>Hexapoda</taxon>
        <taxon>Collembola</taxon>
        <taxon>Entomobryomorpha</taxon>
        <taxon>Entomobryoidea</taxon>
        <taxon>Orchesellidae</taxon>
        <taxon>Orchesellinae</taxon>
        <taxon>Orchesella</taxon>
    </lineage>
</organism>
<dbReference type="AlphaFoldDB" id="A0A1D2N243"/>
<name>A0A1D2N243_ORCCI</name>
<keyword evidence="1" id="KW-0812">Transmembrane</keyword>
<evidence type="ECO:0000313" key="2">
    <source>
        <dbReference type="EMBL" id="ODM99353.1"/>
    </source>
</evidence>